<sequence>MSTALDLLDGLIDRLGETLQDFPLQVAGTVPTKFNIFRHKVPERSNNRVKVKGTKETQDDVFPFCVVKIDTFSKEENVSDQDTAVNIYIGVKNEGYEGQGYDDVLSCIQHIWNDLNENPIIAKFFKMKYQIDCALNDDDGETHPFYYGVMRLSFESQSMQYIGGY</sequence>
<protein>
    <recommendedName>
        <fullName evidence="3">Tail completion protein</fullName>
    </recommendedName>
</protein>
<dbReference type="RefSeq" id="WP_283872339.1">
    <property type="nucleotide sequence ID" value="NZ_CP126101.1"/>
</dbReference>
<dbReference type="EMBL" id="CP126101">
    <property type="protein sequence ID" value="WHY53861.1"/>
    <property type="molecule type" value="Genomic_DNA"/>
</dbReference>
<proteinExistence type="predicted"/>
<name>A0AAX3X4S1_9BACI</name>
<dbReference type="AlphaFoldDB" id="A0AAX3X4S1"/>
<accession>A0AAX3X4S1</accession>
<dbReference type="Proteomes" id="UP001178322">
    <property type="component" value="Chromosome"/>
</dbReference>
<reference evidence="1" key="1">
    <citation type="submission" date="2023-05" db="EMBL/GenBank/DDBJ databases">
        <title>Comparative genomics of Bacillaceae isolates and their secondary metabolite potential.</title>
        <authorList>
            <person name="Song L."/>
            <person name="Nielsen L.J."/>
            <person name="Mohite O."/>
            <person name="Xu X."/>
            <person name="Weber T."/>
            <person name="Kovacs A.T."/>
        </authorList>
    </citation>
    <scope>NUCLEOTIDE SEQUENCE</scope>
    <source>
        <strain evidence="1">LY1</strain>
    </source>
</reference>
<evidence type="ECO:0000313" key="1">
    <source>
        <dbReference type="EMBL" id="WHY53861.1"/>
    </source>
</evidence>
<evidence type="ECO:0000313" key="2">
    <source>
        <dbReference type="Proteomes" id="UP001178322"/>
    </source>
</evidence>
<gene>
    <name evidence="1" type="ORF">QNH24_11675</name>
</gene>
<evidence type="ECO:0008006" key="3">
    <source>
        <dbReference type="Google" id="ProtNLM"/>
    </source>
</evidence>
<organism evidence="1 2">
    <name type="scientific">Lysinibacillus pakistanensis</name>
    <dbReference type="NCBI Taxonomy" id="759811"/>
    <lineage>
        <taxon>Bacteria</taxon>
        <taxon>Bacillati</taxon>
        <taxon>Bacillota</taxon>
        <taxon>Bacilli</taxon>
        <taxon>Bacillales</taxon>
        <taxon>Bacillaceae</taxon>
        <taxon>Lysinibacillus</taxon>
    </lineage>
</organism>